<accession>A0A540V3V8</accession>
<evidence type="ECO:0000313" key="5">
    <source>
        <dbReference type="Proteomes" id="UP000315753"/>
    </source>
</evidence>
<dbReference type="InterPro" id="IPR036271">
    <property type="entry name" value="Tet_transcr_reg_TetR-rel_C_sf"/>
</dbReference>
<dbReference type="RefSeq" id="WP_141601751.1">
    <property type="nucleotide sequence ID" value="NZ_JARMSC010000009.1"/>
</dbReference>
<sequence length="192" mass="22305">MPRGRRVNSSGEKSKKLLLDIATELFSKYGYHKTKISDIVKAANLTQPTFYLYFENKESLYRDLILQFKNSFLENLDRLKEEAKGGNLIDLLHRHLTVLFQYFASNPYLTKIGFYQAEESEELKAKFSKVLEELLAERIEFSEHDPRIFAHSLVGAIERVTLMLLFTKEKEPEQLASEIINVYFPKTAVCKS</sequence>
<evidence type="ECO:0000256" key="2">
    <source>
        <dbReference type="PROSITE-ProRule" id="PRU00335"/>
    </source>
</evidence>
<dbReference type="PROSITE" id="PS50977">
    <property type="entry name" value="HTH_TETR_2"/>
    <property type="match status" value="1"/>
</dbReference>
<dbReference type="Proteomes" id="UP000315753">
    <property type="component" value="Unassembled WGS sequence"/>
</dbReference>
<gene>
    <name evidence="4" type="ORF">FKZ59_05520</name>
</gene>
<evidence type="ECO:0000313" key="4">
    <source>
        <dbReference type="EMBL" id="TQE91436.1"/>
    </source>
</evidence>
<proteinExistence type="predicted"/>
<dbReference type="InterPro" id="IPR001647">
    <property type="entry name" value="HTH_TetR"/>
</dbReference>
<dbReference type="InterPro" id="IPR050624">
    <property type="entry name" value="HTH-type_Tx_Regulator"/>
</dbReference>
<organism evidence="4 5">
    <name type="scientific">Ureibacillus terrenus</name>
    <dbReference type="NCBI Taxonomy" id="118246"/>
    <lineage>
        <taxon>Bacteria</taxon>
        <taxon>Bacillati</taxon>
        <taxon>Bacillota</taxon>
        <taxon>Bacilli</taxon>
        <taxon>Bacillales</taxon>
        <taxon>Caryophanaceae</taxon>
        <taxon>Ureibacillus</taxon>
    </lineage>
</organism>
<dbReference type="InterPro" id="IPR009057">
    <property type="entry name" value="Homeodomain-like_sf"/>
</dbReference>
<dbReference type="SUPFAM" id="SSF48498">
    <property type="entry name" value="Tetracyclin repressor-like, C-terminal domain"/>
    <property type="match status" value="1"/>
</dbReference>
<dbReference type="Gene3D" id="1.10.357.10">
    <property type="entry name" value="Tetracycline Repressor, domain 2"/>
    <property type="match status" value="1"/>
</dbReference>
<feature type="DNA-binding region" description="H-T-H motif" evidence="2">
    <location>
        <begin position="35"/>
        <end position="54"/>
    </location>
</feature>
<dbReference type="AlphaFoldDB" id="A0A540V3V8"/>
<dbReference type="PANTHER" id="PTHR43479:SF8">
    <property type="entry name" value="TRANSCRIPTIONAL REGULATOR, TETR FAMILY"/>
    <property type="match status" value="1"/>
</dbReference>
<keyword evidence="5" id="KW-1185">Reference proteome</keyword>
<evidence type="ECO:0000259" key="3">
    <source>
        <dbReference type="PROSITE" id="PS50977"/>
    </source>
</evidence>
<reference evidence="4 5" key="1">
    <citation type="submission" date="2019-06" db="EMBL/GenBank/DDBJ databases">
        <title>Genome sequence of Ureibacillus terrenus.</title>
        <authorList>
            <person name="Maclea K.S."/>
            <person name="Simoes M."/>
        </authorList>
    </citation>
    <scope>NUCLEOTIDE SEQUENCE [LARGE SCALE GENOMIC DNA]</scope>
    <source>
        <strain evidence="4 5">ATCC BAA-384</strain>
    </source>
</reference>
<dbReference type="Pfam" id="PF00440">
    <property type="entry name" value="TetR_N"/>
    <property type="match status" value="1"/>
</dbReference>
<comment type="caution">
    <text evidence="4">The sequence shown here is derived from an EMBL/GenBank/DDBJ whole genome shotgun (WGS) entry which is preliminary data.</text>
</comment>
<name>A0A540V3V8_9BACL</name>
<dbReference type="PRINTS" id="PR00455">
    <property type="entry name" value="HTHTETR"/>
</dbReference>
<dbReference type="OrthoDB" id="9812484at2"/>
<evidence type="ECO:0000256" key="1">
    <source>
        <dbReference type="ARBA" id="ARBA00023125"/>
    </source>
</evidence>
<dbReference type="GO" id="GO:0003677">
    <property type="term" value="F:DNA binding"/>
    <property type="evidence" value="ECO:0007669"/>
    <property type="project" value="UniProtKB-UniRule"/>
</dbReference>
<protein>
    <submittedName>
        <fullName evidence="4">TetR/AcrR family transcriptional regulator</fullName>
    </submittedName>
</protein>
<keyword evidence="1 2" id="KW-0238">DNA-binding</keyword>
<dbReference type="SUPFAM" id="SSF46689">
    <property type="entry name" value="Homeodomain-like"/>
    <property type="match status" value="1"/>
</dbReference>
<feature type="domain" description="HTH tetR-type" evidence="3">
    <location>
        <begin position="12"/>
        <end position="72"/>
    </location>
</feature>
<dbReference type="EMBL" id="VIGD01000005">
    <property type="protein sequence ID" value="TQE91436.1"/>
    <property type="molecule type" value="Genomic_DNA"/>
</dbReference>
<dbReference type="PANTHER" id="PTHR43479">
    <property type="entry name" value="ACREF/ENVCD OPERON REPRESSOR-RELATED"/>
    <property type="match status" value="1"/>
</dbReference>